<dbReference type="GO" id="GO:0008270">
    <property type="term" value="F:zinc ion binding"/>
    <property type="evidence" value="ECO:0007669"/>
    <property type="project" value="UniProtKB-KW"/>
</dbReference>
<evidence type="ECO:0000259" key="4">
    <source>
        <dbReference type="Pfam" id="PF04500"/>
    </source>
</evidence>
<reference evidence="5" key="1">
    <citation type="submission" date="2022-08" db="EMBL/GenBank/DDBJ databases">
        <authorList>
            <person name="Kallberg Y."/>
            <person name="Tangrot J."/>
            <person name="Rosling A."/>
        </authorList>
    </citation>
    <scope>NUCLEOTIDE SEQUENCE</scope>
    <source>
        <strain evidence="5">Wild A</strain>
    </source>
</reference>
<accession>A0A9W4T7U6</accession>
<dbReference type="Pfam" id="PF04500">
    <property type="entry name" value="FLYWCH"/>
    <property type="match status" value="1"/>
</dbReference>
<evidence type="ECO:0000313" key="5">
    <source>
        <dbReference type="EMBL" id="CAI2195694.1"/>
    </source>
</evidence>
<dbReference type="Proteomes" id="UP001153678">
    <property type="component" value="Unassembled WGS sequence"/>
</dbReference>
<keyword evidence="3" id="KW-0862">Zinc</keyword>
<dbReference type="AlphaFoldDB" id="A0A9W4T7U6"/>
<protein>
    <submittedName>
        <fullName evidence="5">2138_t:CDS:1</fullName>
    </submittedName>
</protein>
<keyword evidence="2" id="KW-0863">Zinc-finger</keyword>
<evidence type="ECO:0000313" key="6">
    <source>
        <dbReference type="Proteomes" id="UP001153678"/>
    </source>
</evidence>
<keyword evidence="1" id="KW-0479">Metal-binding</keyword>
<dbReference type="OrthoDB" id="2426065at2759"/>
<sequence length="82" mass="9386">MEEICEGVLSQKGNIKINVHGYLMLKDIALKDIFYCVCKKRKLENCKGQAITTFINDSHYLKKFIEHHYLPQASDSVVAKAI</sequence>
<keyword evidence="6" id="KW-1185">Reference proteome</keyword>
<dbReference type="InterPro" id="IPR007588">
    <property type="entry name" value="Znf_FLYWCH"/>
</dbReference>
<gene>
    <name evidence="5" type="ORF">FWILDA_LOCUS17206</name>
</gene>
<organism evidence="5 6">
    <name type="scientific">Funneliformis geosporum</name>
    <dbReference type="NCBI Taxonomy" id="1117311"/>
    <lineage>
        <taxon>Eukaryota</taxon>
        <taxon>Fungi</taxon>
        <taxon>Fungi incertae sedis</taxon>
        <taxon>Mucoromycota</taxon>
        <taxon>Glomeromycotina</taxon>
        <taxon>Glomeromycetes</taxon>
        <taxon>Glomerales</taxon>
        <taxon>Glomeraceae</taxon>
        <taxon>Funneliformis</taxon>
    </lineage>
</organism>
<dbReference type="Gene3D" id="2.20.25.240">
    <property type="match status" value="1"/>
</dbReference>
<feature type="domain" description="FLYWCH-type" evidence="4">
    <location>
        <begin position="10"/>
        <end position="66"/>
    </location>
</feature>
<comment type="caution">
    <text evidence="5">The sequence shown here is derived from an EMBL/GenBank/DDBJ whole genome shotgun (WGS) entry which is preliminary data.</text>
</comment>
<name>A0A9W4T7U6_9GLOM</name>
<proteinExistence type="predicted"/>
<dbReference type="EMBL" id="CAMKVN010012851">
    <property type="protein sequence ID" value="CAI2195694.1"/>
    <property type="molecule type" value="Genomic_DNA"/>
</dbReference>
<evidence type="ECO:0000256" key="2">
    <source>
        <dbReference type="ARBA" id="ARBA00022771"/>
    </source>
</evidence>
<feature type="non-terminal residue" evidence="5">
    <location>
        <position position="82"/>
    </location>
</feature>
<evidence type="ECO:0000256" key="3">
    <source>
        <dbReference type="ARBA" id="ARBA00022833"/>
    </source>
</evidence>
<evidence type="ECO:0000256" key="1">
    <source>
        <dbReference type="ARBA" id="ARBA00022723"/>
    </source>
</evidence>